<proteinExistence type="inferred from homology"/>
<dbReference type="Pfam" id="PF03466">
    <property type="entry name" value="LysR_substrate"/>
    <property type="match status" value="1"/>
</dbReference>
<comment type="similarity">
    <text evidence="1">Belongs to the LysR transcriptional regulatory family.</text>
</comment>
<dbReference type="PANTHER" id="PTHR30419">
    <property type="entry name" value="HTH-TYPE TRANSCRIPTIONAL REGULATOR YBHD"/>
    <property type="match status" value="1"/>
</dbReference>
<reference evidence="6" key="1">
    <citation type="submission" date="2023-06" db="EMBL/GenBank/DDBJ databases">
        <authorList>
            <person name="Jiang Y."/>
            <person name="Liu Q."/>
        </authorList>
    </citation>
    <scope>NUCLEOTIDE SEQUENCE</scope>
    <source>
        <strain evidence="6">CGMCC 1.12090</strain>
    </source>
</reference>
<dbReference type="PRINTS" id="PR00039">
    <property type="entry name" value="HTHLYSR"/>
</dbReference>
<evidence type="ECO:0000313" key="7">
    <source>
        <dbReference type="Proteomes" id="UP001169027"/>
    </source>
</evidence>
<evidence type="ECO:0000256" key="1">
    <source>
        <dbReference type="ARBA" id="ARBA00009437"/>
    </source>
</evidence>
<dbReference type="InterPro" id="IPR050950">
    <property type="entry name" value="HTH-type_LysR_regulators"/>
</dbReference>
<name>A0ABT8S1T6_9BURK</name>
<dbReference type="RefSeq" id="WP_301803770.1">
    <property type="nucleotide sequence ID" value="NZ_JAUJZH010000002.1"/>
</dbReference>
<evidence type="ECO:0000256" key="3">
    <source>
        <dbReference type="ARBA" id="ARBA00023125"/>
    </source>
</evidence>
<sequence length="312" mass="33510">MPSEPSGEARRLIARLRFRHLQLLVELQRGGSLRAAAAVLNLTQPALSKSLGEVEASFGFALFTRSARGLATTPRGEIVVRGAAMLLQELAHLGAEASAEPAVTLLRIGAPPFVAQGYLPEVFARLVGEQARVRVQLMEERVPLLVQALLEGRLDALVTSYPTEMPEAAGQPLHYERLFDADFTVIAPPGHPLGRARRVDWPRLCRERWIMPAPTSMVRRMMDEVFRSAGLMAPVPVVESTSPVTNLRLVAAGLGLSAVPASTLDSAGASGVMRVRVHPPIPAGPVALIHRTGTDNPRLGLLRQALGLPATV</sequence>
<dbReference type="SUPFAM" id="SSF46785">
    <property type="entry name" value="Winged helix' DNA-binding domain"/>
    <property type="match status" value="1"/>
</dbReference>
<protein>
    <submittedName>
        <fullName evidence="6">LysR family transcriptional regulator</fullName>
    </submittedName>
</protein>
<evidence type="ECO:0000256" key="4">
    <source>
        <dbReference type="ARBA" id="ARBA00023163"/>
    </source>
</evidence>
<keyword evidence="7" id="KW-1185">Reference proteome</keyword>
<keyword evidence="2" id="KW-0805">Transcription regulation</keyword>
<dbReference type="Gene3D" id="3.40.190.290">
    <property type="match status" value="1"/>
</dbReference>
<keyword evidence="4" id="KW-0804">Transcription</keyword>
<keyword evidence="3" id="KW-0238">DNA-binding</keyword>
<dbReference type="InterPro" id="IPR036388">
    <property type="entry name" value="WH-like_DNA-bd_sf"/>
</dbReference>
<dbReference type="Pfam" id="PF00126">
    <property type="entry name" value="HTH_1"/>
    <property type="match status" value="1"/>
</dbReference>
<comment type="caution">
    <text evidence="6">The sequence shown here is derived from an EMBL/GenBank/DDBJ whole genome shotgun (WGS) entry which is preliminary data.</text>
</comment>
<evidence type="ECO:0000256" key="2">
    <source>
        <dbReference type="ARBA" id="ARBA00023015"/>
    </source>
</evidence>
<dbReference type="CDD" id="cd05466">
    <property type="entry name" value="PBP2_LTTR_substrate"/>
    <property type="match status" value="1"/>
</dbReference>
<dbReference type="EMBL" id="JAUKVY010000002">
    <property type="protein sequence ID" value="MDO1531321.1"/>
    <property type="molecule type" value="Genomic_DNA"/>
</dbReference>
<evidence type="ECO:0000313" key="6">
    <source>
        <dbReference type="EMBL" id="MDO1531321.1"/>
    </source>
</evidence>
<dbReference type="Proteomes" id="UP001169027">
    <property type="component" value="Unassembled WGS sequence"/>
</dbReference>
<dbReference type="SUPFAM" id="SSF53850">
    <property type="entry name" value="Periplasmic binding protein-like II"/>
    <property type="match status" value="1"/>
</dbReference>
<accession>A0ABT8S1T6</accession>
<dbReference type="PANTHER" id="PTHR30419:SF8">
    <property type="entry name" value="NITROGEN ASSIMILATION TRANSCRIPTIONAL ACTIVATOR-RELATED"/>
    <property type="match status" value="1"/>
</dbReference>
<dbReference type="Gene3D" id="1.10.10.10">
    <property type="entry name" value="Winged helix-like DNA-binding domain superfamily/Winged helix DNA-binding domain"/>
    <property type="match status" value="1"/>
</dbReference>
<dbReference type="InterPro" id="IPR036390">
    <property type="entry name" value="WH_DNA-bd_sf"/>
</dbReference>
<feature type="domain" description="HTH lysR-type" evidence="5">
    <location>
        <begin position="16"/>
        <end position="73"/>
    </location>
</feature>
<organism evidence="6 7">
    <name type="scientific">Variovorax ginsengisoli</name>
    <dbReference type="NCBI Taxonomy" id="363844"/>
    <lineage>
        <taxon>Bacteria</taxon>
        <taxon>Pseudomonadati</taxon>
        <taxon>Pseudomonadota</taxon>
        <taxon>Betaproteobacteria</taxon>
        <taxon>Burkholderiales</taxon>
        <taxon>Comamonadaceae</taxon>
        <taxon>Variovorax</taxon>
    </lineage>
</organism>
<dbReference type="InterPro" id="IPR005119">
    <property type="entry name" value="LysR_subst-bd"/>
</dbReference>
<dbReference type="PROSITE" id="PS50931">
    <property type="entry name" value="HTH_LYSR"/>
    <property type="match status" value="1"/>
</dbReference>
<gene>
    <name evidence="6" type="ORF">Q2T77_03390</name>
</gene>
<dbReference type="InterPro" id="IPR000847">
    <property type="entry name" value="LysR_HTH_N"/>
</dbReference>
<evidence type="ECO:0000259" key="5">
    <source>
        <dbReference type="PROSITE" id="PS50931"/>
    </source>
</evidence>